<proteinExistence type="predicted"/>
<dbReference type="KEGG" id="ehx:EMIHUDRAFT_217796"/>
<dbReference type="EnsemblProtists" id="EOD08208">
    <property type="protein sequence ID" value="EOD08208"/>
    <property type="gene ID" value="EMIHUDRAFT_217796"/>
</dbReference>
<dbReference type="RefSeq" id="XP_005760637.1">
    <property type="nucleotide sequence ID" value="XM_005760580.1"/>
</dbReference>
<keyword evidence="2" id="KW-1185">Reference proteome</keyword>
<dbReference type="PaxDb" id="2903-EOD08208"/>
<evidence type="ECO:0008006" key="3">
    <source>
        <dbReference type="Google" id="ProtNLM"/>
    </source>
</evidence>
<evidence type="ECO:0000313" key="1">
    <source>
        <dbReference type="EnsemblProtists" id="EOD08208"/>
    </source>
</evidence>
<dbReference type="GeneID" id="17254392"/>
<accession>A0A0D3IAC3</accession>
<evidence type="ECO:0000313" key="2">
    <source>
        <dbReference type="Proteomes" id="UP000013827"/>
    </source>
</evidence>
<dbReference type="AlphaFoldDB" id="A0A0D3IAC3"/>
<sequence length="464" mass="51163">MKVTKHLLPDSRVFLDVYDLKDIDTLEQHIRESALVVVILTRGYFRSKATDLPPSPLLRSPQHVVSSPRLLRSQNCMRELRSAIEEKKPLLLIQELDEDYGGIPLASLVSDCPDDLRSILFTPERVCGLVPWSRKPDFQSVALTAVCQAILAASGNPKYAVPPRVEIPGSLGTRPLSLSGRTTFWCSRHNFGAFALAQQLAGHLHGDVEAGDDGCPTSAAVGGGAPGEDRRAWAVSLLQRAVRQLLNNSVGTPVMFLRLSKKMFRGEARRALPSASPLGGLASSPHPPRLALAQAGERLEADILRAMERGIQFALVFPTTDRFSEIIDETPQELLQRGLYKNIAIDFTPWPPHERITAAQLALTLGAKEDDTRRAWRRSRGASVNPSLERRSGRLSRQFAGAVFLLHVGGVIDRPIYQRDKGHFMFAGAVSGVSAACWYVRTYMHVQGYCWFGAAVFSGMVLRR</sequence>
<dbReference type="HOGENOM" id="CLU_589795_0_0_1"/>
<protein>
    <recommendedName>
        <fullName evidence="3">TIR domain-containing protein</fullName>
    </recommendedName>
</protein>
<reference evidence="1" key="2">
    <citation type="submission" date="2024-10" db="UniProtKB">
        <authorList>
            <consortium name="EnsemblProtists"/>
        </authorList>
    </citation>
    <scope>IDENTIFICATION</scope>
</reference>
<reference evidence="2" key="1">
    <citation type="journal article" date="2013" name="Nature">
        <title>Pan genome of the phytoplankton Emiliania underpins its global distribution.</title>
        <authorList>
            <person name="Read B.A."/>
            <person name="Kegel J."/>
            <person name="Klute M.J."/>
            <person name="Kuo A."/>
            <person name="Lefebvre S.C."/>
            <person name="Maumus F."/>
            <person name="Mayer C."/>
            <person name="Miller J."/>
            <person name="Monier A."/>
            <person name="Salamov A."/>
            <person name="Young J."/>
            <person name="Aguilar M."/>
            <person name="Claverie J.M."/>
            <person name="Frickenhaus S."/>
            <person name="Gonzalez K."/>
            <person name="Herman E.K."/>
            <person name="Lin Y.C."/>
            <person name="Napier J."/>
            <person name="Ogata H."/>
            <person name="Sarno A.F."/>
            <person name="Shmutz J."/>
            <person name="Schroeder D."/>
            <person name="de Vargas C."/>
            <person name="Verret F."/>
            <person name="von Dassow P."/>
            <person name="Valentin K."/>
            <person name="Van de Peer Y."/>
            <person name="Wheeler G."/>
            <person name="Dacks J.B."/>
            <person name="Delwiche C.F."/>
            <person name="Dyhrman S.T."/>
            <person name="Glockner G."/>
            <person name="John U."/>
            <person name="Richards T."/>
            <person name="Worden A.Z."/>
            <person name="Zhang X."/>
            <person name="Grigoriev I.V."/>
            <person name="Allen A.E."/>
            <person name="Bidle K."/>
            <person name="Borodovsky M."/>
            <person name="Bowler C."/>
            <person name="Brownlee C."/>
            <person name="Cock J.M."/>
            <person name="Elias M."/>
            <person name="Gladyshev V.N."/>
            <person name="Groth M."/>
            <person name="Guda C."/>
            <person name="Hadaegh A."/>
            <person name="Iglesias-Rodriguez M.D."/>
            <person name="Jenkins J."/>
            <person name="Jones B.M."/>
            <person name="Lawson T."/>
            <person name="Leese F."/>
            <person name="Lindquist E."/>
            <person name="Lobanov A."/>
            <person name="Lomsadze A."/>
            <person name="Malik S.B."/>
            <person name="Marsh M.E."/>
            <person name="Mackinder L."/>
            <person name="Mock T."/>
            <person name="Mueller-Roeber B."/>
            <person name="Pagarete A."/>
            <person name="Parker M."/>
            <person name="Probert I."/>
            <person name="Quesneville H."/>
            <person name="Raines C."/>
            <person name="Rensing S.A."/>
            <person name="Riano-Pachon D.M."/>
            <person name="Richier S."/>
            <person name="Rokitta S."/>
            <person name="Shiraiwa Y."/>
            <person name="Soanes D.M."/>
            <person name="van der Giezen M."/>
            <person name="Wahlund T.M."/>
            <person name="Williams B."/>
            <person name="Wilson W."/>
            <person name="Wolfe G."/>
            <person name="Wurch L.L."/>
        </authorList>
    </citation>
    <scope>NUCLEOTIDE SEQUENCE</scope>
</reference>
<name>A0A0D3IAC3_EMIH1</name>
<dbReference type="Proteomes" id="UP000013827">
    <property type="component" value="Unassembled WGS sequence"/>
</dbReference>
<organism evidence="1 2">
    <name type="scientific">Emiliania huxleyi (strain CCMP1516)</name>
    <dbReference type="NCBI Taxonomy" id="280463"/>
    <lineage>
        <taxon>Eukaryota</taxon>
        <taxon>Haptista</taxon>
        <taxon>Haptophyta</taxon>
        <taxon>Prymnesiophyceae</taxon>
        <taxon>Isochrysidales</taxon>
        <taxon>Noelaerhabdaceae</taxon>
        <taxon>Emiliania</taxon>
    </lineage>
</organism>